<comment type="function">
    <text evidence="2 5">Catalyzes the epimerization of the C3' and C5'positions of dTDP-6-deoxy-D-xylo-4-hexulose, forming dTDP-6-deoxy-L-lyxo-4-hexulose.</text>
</comment>
<accession>A0ABU3SG40</accession>
<name>A0ABU3SG40_9HYPH</name>
<keyword evidence="5 6" id="KW-0413">Isomerase</keyword>
<evidence type="ECO:0000313" key="6">
    <source>
        <dbReference type="EMBL" id="MDU0343769.1"/>
    </source>
</evidence>
<reference evidence="6 7" key="1">
    <citation type="submission" date="2023-09" db="EMBL/GenBank/DDBJ databases">
        <title>Whole genome shotgun sequencing (WGS) of Bosea sp. ZW T0_25, isolated from stored onions (Allium cepa).</title>
        <authorList>
            <person name="Stoll D.A."/>
            <person name="Huch M."/>
        </authorList>
    </citation>
    <scope>NUCLEOTIDE SEQUENCE [LARGE SCALE GENOMIC DNA]</scope>
    <source>
        <strain evidence="6 7">ZW T0_25</strain>
    </source>
</reference>
<organism evidence="6 7">
    <name type="scientific">Bosea rubneri</name>
    <dbReference type="NCBI Taxonomy" id="3075434"/>
    <lineage>
        <taxon>Bacteria</taxon>
        <taxon>Pseudomonadati</taxon>
        <taxon>Pseudomonadota</taxon>
        <taxon>Alphaproteobacteria</taxon>
        <taxon>Hyphomicrobiales</taxon>
        <taxon>Boseaceae</taxon>
        <taxon>Bosea</taxon>
    </lineage>
</organism>
<gene>
    <name evidence="6" type="primary">rfbC</name>
    <name evidence="6" type="ORF">RKE40_28130</name>
</gene>
<dbReference type="NCBIfam" id="TIGR01221">
    <property type="entry name" value="rmlC"/>
    <property type="match status" value="1"/>
</dbReference>
<dbReference type="PANTHER" id="PTHR21047">
    <property type="entry name" value="DTDP-6-DEOXY-D-GLUCOSE-3,5 EPIMERASE"/>
    <property type="match status" value="1"/>
</dbReference>
<comment type="catalytic activity">
    <reaction evidence="1 5">
        <text>dTDP-4-dehydro-6-deoxy-alpha-D-glucose = dTDP-4-dehydro-beta-L-rhamnose</text>
        <dbReference type="Rhea" id="RHEA:16969"/>
        <dbReference type="ChEBI" id="CHEBI:57649"/>
        <dbReference type="ChEBI" id="CHEBI:62830"/>
        <dbReference type="EC" id="5.1.3.13"/>
    </reaction>
</comment>
<dbReference type="PANTHER" id="PTHR21047:SF2">
    <property type="entry name" value="THYMIDINE DIPHOSPHO-4-KETO-RHAMNOSE 3,5-EPIMERASE"/>
    <property type="match status" value="1"/>
</dbReference>
<keyword evidence="7" id="KW-1185">Reference proteome</keyword>
<dbReference type="InterPro" id="IPR011051">
    <property type="entry name" value="RmlC_Cupin_sf"/>
</dbReference>
<dbReference type="CDD" id="cd00438">
    <property type="entry name" value="cupin_RmlC"/>
    <property type="match status" value="1"/>
</dbReference>
<proteinExistence type="inferred from homology"/>
<comment type="caution">
    <text evidence="6">The sequence shown here is derived from an EMBL/GenBank/DDBJ whole genome shotgun (WGS) entry which is preliminary data.</text>
</comment>
<comment type="pathway">
    <text evidence="5">Carbohydrate biosynthesis; dTDP-L-rhamnose biosynthesis.</text>
</comment>
<dbReference type="GO" id="GO:0008830">
    <property type="term" value="F:dTDP-4-dehydrorhamnose 3,5-epimerase activity"/>
    <property type="evidence" value="ECO:0007669"/>
    <property type="project" value="UniProtKB-EC"/>
</dbReference>
<sequence length="187" mass="21221">MKFHRLPLDGARLIELEKRGDERGFFARFFCEKEFAADGLETRFVQVNTSLSAKKGTLRGMHYQLPPSAEVKVIRCIRGSLFDVIVDLRAGSPTFGKWYGAELNAENRLMMYVPRGFAHGFITLQDDTEALYLVSAFYGPNEERGLRFNDPAIGVEWPLAAVEVSDKDRNWPDLATEFHGTELMRGL</sequence>
<evidence type="ECO:0000256" key="3">
    <source>
        <dbReference type="ARBA" id="ARBA00012098"/>
    </source>
</evidence>
<dbReference type="RefSeq" id="WP_316021466.1">
    <property type="nucleotide sequence ID" value="NZ_JAWDID010000084.1"/>
</dbReference>
<evidence type="ECO:0000256" key="4">
    <source>
        <dbReference type="ARBA" id="ARBA00019595"/>
    </source>
</evidence>
<protein>
    <recommendedName>
        <fullName evidence="4 5">dTDP-4-dehydrorhamnose 3,5-epimerase</fullName>
        <ecNumber evidence="3 5">5.1.3.13</ecNumber>
    </recommendedName>
    <alternativeName>
        <fullName evidence="5">Thymidine diphospho-4-keto-rhamnose 3,5-epimerase</fullName>
    </alternativeName>
</protein>
<evidence type="ECO:0000256" key="5">
    <source>
        <dbReference type="RuleBase" id="RU364069"/>
    </source>
</evidence>
<dbReference type="InterPro" id="IPR000888">
    <property type="entry name" value="RmlC-like"/>
</dbReference>
<evidence type="ECO:0000256" key="2">
    <source>
        <dbReference type="ARBA" id="ARBA00001997"/>
    </source>
</evidence>
<evidence type="ECO:0000313" key="7">
    <source>
        <dbReference type="Proteomes" id="UP001254257"/>
    </source>
</evidence>
<comment type="subunit">
    <text evidence="5">Homodimer.</text>
</comment>
<dbReference type="Gene3D" id="2.60.120.10">
    <property type="entry name" value="Jelly Rolls"/>
    <property type="match status" value="1"/>
</dbReference>
<comment type="similarity">
    <text evidence="5">Belongs to the dTDP-4-dehydrorhamnose 3,5-epimerase family.</text>
</comment>
<dbReference type="Pfam" id="PF00908">
    <property type="entry name" value="dTDP_sugar_isom"/>
    <property type="match status" value="1"/>
</dbReference>
<dbReference type="EMBL" id="JAWDID010000084">
    <property type="protein sequence ID" value="MDU0343769.1"/>
    <property type="molecule type" value="Genomic_DNA"/>
</dbReference>
<evidence type="ECO:0000256" key="1">
    <source>
        <dbReference type="ARBA" id="ARBA00001298"/>
    </source>
</evidence>
<dbReference type="Proteomes" id="UP001254257">
    <property type="component" value="Unassembled WGS sequence"/>
</dbReference>
<dbReference type="InterPro" id="IPR014710">
    <property type="entry name" value="RmlC-like_jellyroll"/>
</dbReference>
<dbReference type="SUPFAM" id="SSF51182">
    <property type="entry name" value="RmlC-like cupins"/>
    <property type="match status" value="1"/>
</dbReference>
<dbReference type="EC" id="5.1.3.13" evidence="3 5"/>